<dbReference type="Pfam" id="PF13861">
    <property type="entry name" value="FLgD_tudor"/>
    <property type="match status" value="1"/>
</dbReference>
<dbReference type="InterPro" id="IPR005648">
    <property type="entry name" value="FlgD"/>
</dbReference>
<dbReference type="Pfam" id="PF13860">
    <property type="entry name" value="FlgD_ig"/>
    <property type="match status" value="1"/>
</dbReference>
<dbReference type="InterPro" id="IPR025963">
    <property type="entry name" value="FLgD_Tudor"/>
</dbReference>
<dbReference type="Pfam" id="PF03963">
    <property type="entry name" value="FlgD"/>
    <property type="match status" value="1"/>
</dbReference>
<feature type="region of interest" description="Disordered" evidence="6">
    <location>
        <begin position="1"/>
        <end position="20"/>
    </location>
</feature>
<evidence type="ECO:0000256" key="1">
    <source>
        <dbReference type="ARBA" id="ARBA00010577"/>
    </source>
</evidence>
<dbReference type="GO" id="GO:0044781">
    <property type="term" value="P:bacterial-type flagellum organization"/>
    <property type="evidence" value="ECO:0007669"/>
    <property type="project" value="UniProtKB-UniRule"/>
</dbReference>
<keyword evidence="10" id="KW-1185">Reference proteome</keyword>
<evidence type="ECO:0000256" key="6">
    <source>
        <dbReference type="SAM" id="MobiDB-lite"/>
    </source>
</evidence>
<dbReference type="Gene3D" id="2.60.40.4070">
    <property type="match status" value="1"/>
</dbReference>
<feature type="domain" description="FlgD/Vpr Ig-like" evidence="7">
    <location>
        <begin position="101"/>
        <end position="176"/>
    </location>
</feature>
<organism evidence="9 10">
    <name type="scientific">Geomonas silvestris</name>
    <dbReference type="NCBI Taxonomy" id="2740184"/>
    <lineage>
        <taxon>Bacteria</taxon>
        <taxon>Pseudomonadati</taxon>
        <taxon>Thermodesulfobacteriota</taxon>
        <taxon>Desulfuromonadia</taxon>
        <taxon>Geobacterales</taxon>
        <taxon>Geobacteraceae</taxon>
        <taxon>Geomonas</taxon>
    </lineage>
</organism>
<dbReference type="Gene3D" id="2.30.30.910">
    <property type="match status" value="1"/>
</dbReference>
<protein>
    <recommendedName>
        <fullName evidence="2 5">Basal-body rod modification protein FlgD</fullName>
    </recommendedName>
</protein>
<evidence type="ECO:0000313" key="9">
    <source>
        <dbReference type="EMBL" id="GFO58589.1"/>
    </source>
</evidence>
<feature type="domain" description="FlgD Tudor-like" evidence="8">
    <location>
        <begin position="84"/>
        <end position="217"/>
    </location>
</feature>
<evidence type="ECO:0000259" key="7">
    <source>
        <dbReference type="Pfam" id="PF13860"/>
    </source>
</evidence>
<feature type="compositionally biased region" description="Low complexity" evidence="6">
    <location>
        <begin position="1"/>
        <end position="17"/>
    </location>
</feature>
<evidence type="ECO:0000313" key="10">
    <source>
        <dbReference type="Proteomes" id="UP000556026"/>
    </source>
</evidence>
<dbReference type="Proteomes" id="UP000556026">
    <property type="component" value="Unassembled WGS sequence"/>
</dbReference>
<evidence type="ECO:0000256" key="5">
    <source>
        <dbReference type="RuleBase" id="RU362076"/>
    </source>
</evidence>
<comment type="similarity">
    <text evidence="1 5">Belongs to the FlgD family.</text>
</comment>
<comment type="caution">
    <text evidence="9">The sequence shown here is derived from an EMBL/GenBank/DDBJ whole genome shotgun (WGS) entry which is preliminary data.</text>
</comment>
<reference evidence="10" key="1">
    <citation type="submission" date="2020-06" db="EMBL/GenBank/DDBJ databases">
        <title>Draft genomic sequence of Geomonas sp. Red330.</title>
        <authorList>
            <person name="Itoh H."/>
            <person name="Zhenxing X."/>
            <person name="Ushijima N."/>
            <person name="Masuda Y."/>
            <person name="Shiratori Y."/>
            <person name="Senoo K."/>
        </authorList>
    </citation>
    <scope>NUCLEOTIDE SEQUENCE [LARGE SCALE GENOMIC DNA]</scope>
    <source>
        <strain evidence="10">Red330</strain>
    </source>
</reference>
<sequence>MISNVTSTAATGSSTGAEAMKQATGMNKDDFLKLFVTQLQNQDPLNPQDSSQFITQLSQITQVEQAYNTNTNLQSLLNQGGNSMTMASVSMIGKQVQASGSQVSLSSGSPSSVNFNLGQAADQVTVSILNGSGSVIKTIHGGAMSAGDGSLNWDGTDNLGNQVASGAYSFSVAASDATGNKVTTTPLIKGKVDGVDMSGATPVLSIGNVKVSLTDVTAVSSGG</sequence>
<evidence type="ECO:0000256" key="4">
    <source>
        <dbReference type="ARBA" id="ARBA00024746"/>
    </source>
</evidence>
<evidence type="ECO:0000259" key="8">
    <source>
        <dbReference type="Pfam" id="PF13861"/>
    </source>
</evidence>
<dbReference type="InterPro" id="IPR025965">
    <property type="entry name" value="FlgD/Vpr_Ig-like"/>
</dbReference>
<accession>A0A6V8MFY8</accession>
<gene>
    <name evidence="9" type="primary">flgD</name>
    <name evidence="9" type="ORF">GMST_09140</name>
</gene>
<evidence type="ECO:0000256" key="3">
    <source>
        <dbReference type="ARBA" id="ARBA00022795"/>
    </source>
</evidence>
<name>A0A6V8MFY8_9BACT</name>
<proteinExistence type="inferred from homology"/>
<dbReference type="RefSeq" id="WP_183353445.1">
    <property type="nucleotide sequence ID" value="NZ_BLXX01000002.1"/>
</dbReference>
<dbReference type="AlphaFoldDB" id="A0A6V8MFY8"/>
<comment type="function">
    <text evidence="4 5">Required for flagellar hook formation. May act as a scaffolding protein.</text>
</comment>
<dbReference type="EMBL" id="BLXX01000002">
    <property type="protein sequence ID" value="GFO58589.1"/>
    <property type="molecule type" value="Genomic_DNA"/>
</dbReference>
<keyword evidence="3 5" id="KW-1005">Bacterial flagellum biogenesis</keyword>
<evidence type="ECO:0000256" key="2">
    <source>
        <dbReference type="ARBA" id="ARBA00016013"/>
    </source>
</evidence>